<protein>
    <submittedName>
        <fullName evidence="1">Uncharacterized protein</fullName>
    </submittedName>
</protein>
<gene>
    <name evidence="1" type="ORF">EYF80_026040</name>
</gene>
<dbReference type="AlphaFoldDB" id="A0A4Z2HFG4"/>
<name>A0A4Z2HFG4_9TELE</name>
<reference evidence="1 2" key="1">
    <citation type="submission" date="2019-03" db="EMBL/GenBank/DDBJ databases">
        <title>First draft genome of Liparis tanakae, snailfish: a comprehensive survey of snailfish specific genes.</title>
        <authorList>
            <person name="Kim W."/>
            <person name="Song I."/>
            <person name="Jeong J.-H."/>
            <person name="Kim D."/>
            <person name="Kim S."/>
            <person name="Ryu S."/>
            <person name="Song J.Y."/>
            <person name="Lee S.K."/>
        </authorList>
    </citation>
    <scope>NUCLEOTIDE SEQUENCE [LARGE SCALE GENOMIC DNA]</scope>
    <source>
        <tissue evidence="1">Muscle</tissue>
    </source>
</reference>
<comment type="caution">
    <text evidence="1">The sequence shown here is derived from an EMBL/GenBank/DDBJ whole genome shotgun (WGS) entry which is preliminary data.</text>
</comment>
<organism evidence="1 2">
    <name type="scientific">Liparis tanakae</name>
    <name type="common">Tanaka's snailfish</name>
    <dbReference type="NCBI Taxonomy" id="230148"/>
    <lineage>
        <taxon>Eukaryota</taxon>
        <taxon>Metazoa</taxon>
        <taxon>Chordata</taxon>
        <taxon>Craniata</taxon>
        <taxon>Vertebrata</taxon>
        <taxon>Euteleostomi</taxon>
        <taxon>Actinopterygii</taxon>
        <taxon>Neopterygii</taxon>
        <taxon>Teleostei</taxon>
        <taxon>Neoteleostei</taxon>
        <taxon>Acanthomorphata</taxon>
        <taxon>Eupercaria</taxon>
        <taxon>Perciformes</taxon>
        <taxon>Cottioidei</taxon>
        <taxon>Cottales</taxon>
        <taxon>Liparidae</taxon>
        <taxon>Liparis</taxon>
    </lineage>
</organism>
<keyword evidence="2" id="KW-1185">Reference proteome</keyword>
<sequence length="134" mass="14734">MNSINLLMVPARKAALPPLLTIPPFPPAPTLYYCIIDSSRIHSSSPQAPLPSHGDIQTGGGPLRPERVDGFVLLLASKRWRQRPSCEEVKGEGIFIFLEDIQLGGVAVSGDLWLPNDSSMLLLLLLLLLRFHQD</sequence>
<dbReference type="Proteomes" id="UP000314294">
    <property type="component" value="Unassembled WGS sequence"/>
</dbReference>
<proteinExistence type="predicted"/>
<accession>A0A4Z2HFG4</accession>
<evidence type="ECO:0000313" key="2">
    <source>
        <dbReference type="Proteomes" id="UP000314294"/>
    </source>
</evidence>
<dbReference type="EMBL" id="SRLO01000267">
    <property type="protein sequence ID" value="TNN63723.1"/>
    <property type="molecule type" value="Genomic_DNA"/>
</dbReference>
<evidence type="ECO:0000313" key="1">
    <source>
        <dbReference type="EMBL" id="TNN63723.1"/>
    </source>
</evidence>